<keyword evidence="2" id="KW-0808">Transferase</keyword>
<sequence>MTEPSYASVLRALCRSITSTDAIRVKGKQEEYRCKATYSLLPKLQVSPLSMRSVNEIATAVSDFCATRSRISVVARDFFFEVCVKVSRDDRYMVKLSFLNQRLNGGNTDISQGHIGKPPLLRKDAVASALSVPLESPSSREGSCTETLFDVWMRSSEAYSLEDHLRAVHPGLAAVVAHVCLPSPEARDEDDSLHRKPNKSSAYIPLTRSGASAMVEYTPNGHPFWLSADSFCEVNHEMETAIYEAIVEFLRLSPKSVEREEDMRSSKDDGETVAVAKGGRSSLSRGVGGVLPVMPQSSAASLPSPPSNRRAFVCGRDVNSVVRTFSEYYCTTTVVTTCPRVYADTKMNSILHCVQCAKDQIAEPLRTFALAGGTSEDEGGRENSDPARSNRAAPLRGSTEFPAEAHCLITAGRHGLHPSTTAALMELGAAGLLSHLIYVSCNVESLTRDLHILKETWCVAHARTFDFFPGTNYVMTVLHLQTLSAGSAEGSCLGGGGDLLVLPVGLPGTGKSTCGRALEAFFRGMSYDAGSVHDTGKTHAVHATLPPETKKAKEVRCAGSPTASVPRTLLFLRQRTFRFRHVERDQIFQEKKSATSLRVAKQETHEALVAALGVWEIGANDHVHNDGDVSFGCCRITPRRVLYLDSTNGSCEARKLYQSLWRASSQLAHRGGSGGEGGKRCCGSASLRSSCVVLFFDTPGTVTELLRRVQQRGPHPSFPSAIEQQLRKLEVIASALKENENVAAVNVEVENDTEVDAADASCWHIHASSKDNAAKETIEEVVLTVCAHLLFSSGLVSLLRNDALRLLREGA</sequence>
<evidence type="ECO:0000256" key="4">
    <source>
        <dbReference type="SAM" id="MobiDB-lite"/>
    </source>
</evidence>
<dbReference type="PANTHER" id="PTHR11061">
    <property type="entry name" value="RNA M5U METHYLTRANSFERASE"/>
    <property type="match status" value="1"/>
</dbReference>
<dbReference type="PANTHER" id="PTHR11061:SF30">
    <property type="entry name" value="TRNA (URACIL(54)-C(5))-METHYLTRANSFERASE"/>
    <property type="match status" value="1"/>
</dbReference>
<evidence type="ECO:0000313" key="6">
    <source>
        <dbReference type="Proteomes" id="UP000038009"/>
    </source>
</evidence>
<reference evidence="5 6" key="1">
    <citation type="journal article" date="2015" name="PLoS Pathog.">
        <title>Leptomonas seymouri: Adaptations to the Dixenous Life Cycle Analyzed by Genome Sequencing, Transcriptome Profiling and Co-infection with Leishmania donovani.</title>
        <authorList>
            <person name="Kraeva N."/>
            <person name="Butenko A."/>
            <person name="Hlavacova J."/>
            <person name="Kostygov A."/>
            <person name="Myskova J."/>
            <person name="Grybchuk D."/>
            <person name="Lestinova T."/>
            <person name="Votypka J."/>
            <person name="Volf P."/>
            <person name="Opperdoes F."/>
            <person name="Flegontov P."/>
            <person name="Lukes J."/>
            <person name="Yurchenko V."/>
        </authorList>
    </citation>
    <scope>NUCLEOTIDE SEQUENCE [LARGE SCALE GENOMIC DNA]</scope>
    <source>
        <strain evidence="5 6">ATCC 30220</strain>
    </source>
</reference>
<dbReference type="Gene3D" id="3.40.50.300">
    <property type="entry name" value="P-loop containing nucleotide triphosphate hydrolases"/>
    <property type="match status" value="1"/>
</dbReference>
<dbReference type="GO" id="GO:0008173">
    <property type="term" value="F:RNA methyltransferase activity"/>
    <property type="evidence" value="ECO:0007669"/>
    <property type="project" value="InterPro"/>
</dbReference>
<accession>A0A0N1I252</accession>
<dbReference type="OMA" id="CWHIHAS"/>
<dbReference type="Gene3D" id="3.40.50.150">
    <property type="entry name" value="Vaccinia Virus protein VP39"/>
    <property type="match status" value="1"/>
</dbReference>
<evidence type="ECO:0000256" key="1">
    <source>
        <dbReference type="ARBA" id="ARBA00022603"/>
    </source>
</evidence>
<keyword evidence="6" id="KW-1185">Reference proteome</keyword>
<dbReference type="AlphaFoldDB" id="A0A0N1I252"/>
<dbReference type="SUPFAM" id="SSF52540">
    <property type="entry name" value="P-loop containing nucleoside triphosphate hydrolases"/>
    <property type="match status" value="1"/>
</dbReference>
<protein>
    <submittedName>
        <fullName evidence="5">Uncharacterized protein</fullName>
    </submittedName>
</protein>
<dbReference type="InterPro" id="IPR010280">
    <property type="entry name" value="U5_MeTrfase_fam"/>
</dbReference>
<dbReference type="Proteomes" id="UP000038009">
    <property type="component" value="Unassembled WGS sequence"/>
</dbReference>
<evidence type="ECO:0000256" key="2">
    <source>
        <dbReference type="ARBA" id="ARBA00022679"/>
    </source>
</evidence>
<organism evidence="5 6">
    <name type="scientific">Leptomonas seymouri</name>
    <dbReference type="NCBI Taxonomy" id="5684"/>
    <lineage>
        <taxon>Eukaryota</taxon>
        <taxon>Discoba</taxon>
        <taxon>Euglenozoa</taxon>
        <taxon>Kinetoplastea</taxon>
        <taxon>Metakinetoplastina</taxon>
        <taxon>Trypanosomatida</taxon>
        <taxon>Trypanosomatidae</taxon>
        <taxon>Leishmaniinae</taxon>
        <taxon>Leptomonas</taxon>
    </lineage>
</organism>
<feature type="region of interest" description="Disordered" evidence="4">
    <location>
        <begin position="372"/>
        <end position="396"/>
    </location>
</feature>
<comment type="caution">
    <text evidence="5">The sequence shown here is derived from an EMBL/GenBank/DDBJ whole genome shotgun (WGS) entry which is preliminary data.</text>
</comment>
<gene>
    <name evidence="5" type="ORF">ABL78_5484</name>
</gene>
<keyword evidence="3" id="KW-0949">S-adenosyl-L-methionine</keyword>
<dbReference type="InterPro" id="IPR027417">
    <property type="entry name" value="P-loop_NTPase"/>
</dbReference>
<dbReference type="GO" id="GO:0032259">
    <property type="term" value="P:methylation"/>
    <property type="evidence" value="ECO:0007669"/>
    <property type="project" value="UniProtKB-KW"/>
</dbReference>
<keyword evidence="1" id="KW-0489">Methyltransferase</keyword>
<dbReference type="OrthoDB" id="10250660at2759"/>
<dbReference type="InterPro" id="IPR029063">
    <property type="entry name" value="SAM-dependent_MTases_sf"/>
</dbReference>
<proteinExistence type="predicted"/>
<evidence type="ECO:0000313" key="5">
    <source>
        <dbReference type="EMBL" id="KPI85463.1"/>
    </source>
</evidence>
<dbReference type="VEuPathDB" id="TriTrypDB:Lsey_0186_0120"/>
<dbReference type="EMBL" id="LJSK01000186">
    <property type="protein sequence ID" value="KPI85463.1"/>
    <property type="molecule type" value="Genomic_DNA"/>
</dbReference>
<name>A0A0N1I252_LEPSE</name>
<evidence type="ECO:0000256" key="3">
    <source>
        <dbReference type="ARBA" id="ARBA00022691"/>
    </source>
</evidence>
<dbReference type="GO" id="GO:0006396">
    <property type="term" value="P:RNA processing"/>
    <property type="evidence" value="ECO:0007669"/>
    <property type="project" value="InterPro"/>
</dbReference>